<dbReference type="InterPro" id="IPR034603">
    <property type="entry name" value="Dipeptide_epimerase"/>
</dbReference>
<evidence type="ECO:0000256" key="5">
    <source>
        <dbReference type="RuleBase" id="RU366006"/>
    </source>
</evidence>
<dbReference type="Gene3D" id="3.30.390.10">
    <property type="entry name" value="Enolase-like, N-terminal domain"/>
    <property type="match status" value="1"/>
</dbReference>
<comment type="cofactor">
    <cofactor evidence="5">
        <name>Mg(2+)</name>
        <dbReference type="ChEBI" id="CHEBI:18420"/>
    </cofactor>
    <text evidence="5">Binds 1 Mg(2+) ion per subunit.</text>
</comment>
<evidence type="ECO:0000256" key="4">
    <source>
        <dbReference type="ARBA" id="ARBA00023235"/>
    </source>
</evidence>
<keyword evidence="3 5" id="KW-0460">Magnesium</keyword>
<evidence type="ECO:0000313" key="8">
    <source>
        <dbReference type="Proteomes" id="UP001430306"/>
    </source>
</evidence>
<dbReference type="EC" id="5.1.1.-" evidence="5"/>
<dbReference type="InterPro" id="IPR034593">
    <property type="entry name" value="DgoD-like"/>
</dbReference>
<dbReference type="CDD" id="cd03319">
    <property type="entry name" value="L-Ala-DL-Glu_epimerase"/>
    <property type="match status" value="1"/>
</dbReference>
<feature type="domain" description="Mandelate racemase/muconate lactonizing enzyme C-terminal" evidence="6">
    <location>
        <begin position="137"/>
        <end position="228"/>
    </location>
</feature>
<evidence type="ECO:0000259" key="6">
    <source>
        <dbReference type="SMART" id="SM00922"/>
    </source>
</evidence>
<dbReference type="PANTHER" id="PTHR48080:SF3">
    <property type="entry name" value="ENOLASE SUPERFAMILY MEMBER DDB_G0284701"/>
    <property type="match status" value="1"/>
</dbReference>
<dbReference type="Pfam" id="PF13378">
    <property type="entry name" value="MR_MLE_C"/>
    <property type="match status" value="1"/>
</dbReference>
<dbReference type="PANTHER" id="PTHR48080">
    <property type="entry name" value="D-GALACTONATE DEHYDRATASE-RELATED"/>
    <property type="match status" value="1"/>
</dbReference>
<keyword evidence="2 5" id="KW-0479">Metal-binding</keyword>
<dbReference type="RefSeq" id="WP_230274940.1">
    <property type="nucleotide sequence ID" value="NZ_JAJKFW010000025.1"/>
</dbReference>
<proteinExistence type="inferred from homology"/>
<dbReference type="SUPFAM" id="SSF51604">
    <property type="entry name" value="Enolase C-terminal domain-like"/>
    <property type="match status" value="1"/>
</dbReference>
<dbReference type="InterPro" id="IPR029065">
    <property type="entry name" value="Enolase_C-like"/>
</dbReference>
<protein>
    <recommendedName>
        <fullName evidence="5">Dipeptide epimerase</fullName>
        <ecNumber evidence="5">5.1.1.-</ecNumber>
    </recommendedName>
</protein>
<dbReference type="SFLD" id="SFLDS00001">
    <property type="entry name" value="Enolase"/>
    <property type="match status" value="1"/>
</dbReference>
<name>A0ABS8NK70_9BACT</name>
<dbReference type="Gene3D" id="3.20.20.120">
    <property type="entry name" value="Enolase-like C-terminal domain"/>
    <property type="match status" value="1"/>
</dbReference>
<keyword evidence="4 5" id="KW-0413">Isomerase</keyword>
<dbReference type="InterPro" id="IPR013341">
    <property type="entry name" value="Mandelate_racemase_N_dom"/>
</dbReference>
<evidence type="ECO:0000313" key="7">
    <source>
        <dbReference type="EMBL" id="MCC9643935.1"/>
    </source>
</evidence>
<dbReference type="SUPFAM" id="SSF54826">
    <property type="entry name" value="Enolase N-terminal domain-like"/>
    <property type="match status" value="1"/>
</dbReference>
<gene>
    <name evidence="7" type="ORF">LOC71_16740</name>
</gene>
<sequence>MNLQCYPIQLPLRDPFTISRGTITHQESLLVQIEHDGIVGLGEVTANDYYGHTIEAMSDQLRSLSQGDLAVCFNHTPEEAWSIMAERLGDDRFTLSAIDMACHDWHARRIKKPVWNRWNLAWNDSLKSSFTIGIDTIEVMKRKLAADSGWPVYKIKLGTEHDLDLVRELRSCTDAIFRVDANCAWTAEQTIQYSHELRDLNVEFIEQPLPRSASDADKQRVFEQSVLPIIADEDCQTESDLETCFEFFHGINVKLCKCGGLTPAKSMLEQARAKGKHTMIGCMVESPVGISGAAQLNPLLDFADLDGANLISDSPASGLKVRCGHLITNSQPGTGASLDRRAVSLFAINQPMHSNDQR</sequence>
<dbReference type="InterPro" id="IPR013342">
    <property type="entry name" value="Mandelate_racemase_C"/>
</dbReference>
<evidence type="ECO:0000256" key="3">
    <source>
        <dbReference type="ARBA" id="ARBA00022842"/>
    </source>
</evidence>
<organism evidence="7 8">
    <name type="scientific">Rhodopirellula halodulae</name>
    <dbReference type="NCBI Taxonomy" id="2894198"/>
    <lineage>
        <taxon>Bacteria</taxon>
        <taxon>Pseudomonadati</taxon>
        <taxon>Planctomycetota</taxon>
        <taxon>Planctomycetia</taxon>
        <taxon>Pirellulales</taxon>
        <taxon>Pirellulaceae</taxon>
        <taxon>Rhodopirellula</taxon>
    </lineage>
</organism>
<dbReference type="SMART" id="SM00922">
    <property type="entry name" value="MR_MLE"/>
    <property type="match status" value="1"/>
</dbReference>
<evidence type="ECO:0000256" key="1">
    <source>
        <dbReference type="ARBA" id="ARBA00008031"/>
    </source>
</evidence>
<evidence type="ECO:0000256" key="2">
    <source>
        <dbReference type="ARBA" id="ARBA00022723"/>
    </source>
</evidence>
<dbReference type="InterPro" id="IPR029017">
    <property type="entry name" value="Enolase-like_N"/>
</dbReference>
<dbReference type="Pfam" id="PF02746">
    <property type="entry name" value="MR_MLE_N"/>
    <property type="match status" value="1"/>
</dbReference>
<dbReference type="SFLD" id="SFLDG00180">
    <property type="entry name" value="muconate_cycloisomerase"/>
    <property type="match status" value="1"/>
</dbReference>
<comment type="caution">
    <text evidence="7">The sequence shown here is derived from an EMBL/GenBank/DDBJ whole genome shotgun (WGS) entry which is preliminary data.</text>
</comment>
<dbReference type="InterPro" id="IPR036849">
    <property type="entry name" value="Enolase-like_C_sf"/>
</dbReference>
<comment type="similarity">
    <text evidence="1 5">Belongs to the mandelate racemase/muconate lactonizing enzyme family.</text>
</comment>
<dbReference type="EMBL" id="JAJKFW010000025">
    <property type="protein sequence ID" value="MCC9643935.1"/>
    <property type="molecule type" value="Genomic_DNA"/>
</dbReference>
<dbReference type="Proteomes" id="UP001430306">
    <property type="component" value="Unassembled WGS sequence"/>
</dbReference>
<reference evidence="7" key="1">
    <citation type="submission" date="2021-11" db="EMBL/GenBank/DDBJ databases">
        <title>Genome sequence.</title>
        <authorList>
            <person name="Sun Q."/>
        </authorList>
    </citation>
    <scope>NUCLEOTIDE SEQUENCE</scope>
    <source>
        <strain evidence="7">JC740</strain>
    </source>
</reference>
<accession>A0ABS8NK70</accession>
<keyword evidence="8" id="KW-1185">Reference proteome</keyword>